<dbReference type="AlphaFoldDB" id="A0A3S7UTX1"/>
<proteinExistence type="predicted"/>
<accession>A0A3S7UTX1</accession>
<name>A0A3S7UTX1_SORCE</name>
<sequence>MAQHEITNRTAWIEKRKALLEQEKALKRAQDELAAARRALPWVRVEKSYLFDGPNGTESLAELFGARSQLIVYHFMFAPTWEAGCKSCSFWADNWGAAVQHLEARDVTLLAASRAPLAKLDAFKRRLGWTFKWVSSGQSDFNYDFQASSRDDEREAGESVYNFATLPPGSPPDMPGFSVFYKDADGAVFHTYSTFGRGIEIANTTYQLLDLVPNGRGEAGQRAPASMSWVRYHDEYPKSA</sequence>
<dbReference type="InterPro" id="IPR010296">
    <property type="entry name" value="DUF899_thioredox"/>
</dbReference>
<dbReference type="InterPro" id="IPR036249">
    <property type="entry name" value="Thioredoxin-like_sf"/>
</dbReference>
<dbReference type="Pfam" id="PF05988">
    <property type="entry name" value="DUF899"/>
    <property type="match status" value="1"/>
</dbReference>
<dbReference type="EMBL" id="MH908863">
    <property type="protein sequence ID" value="AYM52193.1"/>
    <property type="molecule type" value="Genomic_DNA"/>
</dbReference>
<evidence type="ECO:0008006" key="2">
    <source>
        <dbReference type="Google" id="ProtNLM"/>
    </source>
</evidence>
<dbReference type="SUPFAM" id="SSF52833">
    <property type="entry name" value="Thioredoxin-like"/>
    <property type="match status" value="1"/>
</dbReference>
<evidence type="ECO:0000313" key="1">
    <source>
        <dbReference type="EMBL" id="AYM52193.1"/>
    </source>
</evidence>
<protein>
    <recommendedName>
        <fullName evidence="2">Thioredoxin</fullName>
    </recommendedName>
</protein>
<reference evidence="1" key="1">
    <citation type="journal article" date="2018" name="J. Ind. Microbiol. Biotechnol.">
        <title>Genome mining reveals uncommon alkylpyrones as type III PKS products from myxobacteria.</title>
        <authorList>
            <person name="Hug J.J."/>
            <person name="Panter F."/>
            <person name="Krug D."/>
            <person name="Muller R."/>
        </authorList>
    </citation>
    <scope>NUCLEOTIDE SEQUENCE</scope>
    <source>
        <strain evidence="1">So ce487</strain>
    </source>
</reference>
<organism evidence="1">
    <name type="scientific">Sorangium cellulosum</name>
    <name type="common">Polyangium cellulosum</name>
    <dbReference type="NCBI Taxonomy" id="56"/>
    <lineage>
        <taxon>Bacteria</taxon>
        <taxon>Pseudomonadati</taxon>
        <taxon>Myxococcota</taxon>
        <taxon>Polyangia</taxon>
        <taxon>Polyangiales</taxon>
        <taxon>Polyangiaceae</taxon>
        <taxon>Sorangium</taxon>
    </lineage>
</organism>